<comment type="similarity">
    <text evidence="5">Belongs to the NtaA/SnaA/DszA monooxygenase family.</text>
</comment>
<accession>A0ABS3KJS2</accession>
<dbReference type="SUPFAM" id="SSF51679">
    <property type="entry name" value="Bacterial luciferase-like"/>
    <property type="match status" value="1"/>
</dbReference>
<sequence length="445" mass="49133">MSHSNKMILALLVNGVGQHQSAWRIRDSRAEDSYSLSLYADAARMAEAAKMHMVFLADSADHDQATLRTRPKRFLEALSIAAALVPLTERIGLLATFSTTFTEPYNVARQMCSLDHLSGGRAGWNMVTSYGGAEHYSGGGMMEHGQRHKRASEYAQVIRMLFDSWDADALVIDRETGIYAEPDKVRCERFDGEVFQVAGPLNMPRPPQGRPVIAQAGQSSAGKDLSAQHADMVYAQGTSLEESQAHYADLKGRMAKFGRHADELKVLPGCVPVIGRTEAEARSMQEQLNDLLDMTAAKYELQVRLPGVPLDDYDLDEVLPAAAFPPVETVQSMQTRYEIYRHWAVDKNYTIRNIIEKMTTGGGHWSPCGSAERIAEEMQERFLLKGCDGFNLSATYQLGGSERITGLLVPALQAAGFYRTEYEGVTLRENMGLPEPAARKLAHAG</sequence>
<evidence type="ECO:0000256" key="5">
    <source>
        <dbReference type="ARBA" id="ARBA00033748"/>
    </source>
</evidence>
<dbReference type="EMBL" id="JACTNG010000001">
    <property type="protein sequence ID" value="MBO1077704.1"/>
    <property type="molecule type" value="Genomic_DNA"/>
</dbReference>
<keyword evidence="2" id="KW-0288">FMN</keyword>
<dbReference type="RefSeq" id="WP_207415111.1">
    <property type="nucleotide sequence ID" value="NZ_CP061177.1"/>
</dbReference>
<reference evidence="7 8" key="1">
    <citation type="submission" date="2020-09" db="EMBL/GenBank/DDBJ databases">
        <title>Roseomonas.</title>
        <authorList>
            <person name="Zhu W."/>
        </authorList>
    </citation>
    <scope>NUCLEOTIDE SEQUENCE [LARGE SCALE GENOMIC DNA]</scope>
    <source>
        <strain evidence="7 8">573</strain>
    </source>
</reference>
<dbReference type="Pfam" id="PF00296">
    <property type="entry name" value="Bac_luciferase"/>
    <property type="match status" value="1"/>
</dbReference>
<organism evidence="7 8">
    <name type="scientific">Roseomonas haemaphysalidis</name>
    <dbReference type="NCBI Taxonomy" id="2768162"/>
    <lineage>
        <taxon>Bacteria</taxon>
        <taxon>Pseudomonadati</taxon>
        <taxon>Pseudomonadota</taxon>
        <taxon>Alphaproteobacteria</taxon>
        <taxon>Acetobacterales</taxon>
        <taxon>Roseomonadaceae</taxon>
        <taxon>Roseomonas</taxon>
    </lineage>
</organism>
<evidence type="ECO:0000256" key="2">
    <source>
        <dbReference type="ARBA" id="ARBA00022643"/>
    </source>
</evidence>
<comment type="caution">
    <text evidence="7">The sequence shown here is derived from an EMBL/GenBank/DDBJ whole genome shotgun (WGS) entry which is preliminary data.</text>
</comment>
<keyword evidence="4 7" id="KW-0503">Monooxygenase</keyword>
<evidence type="ECO:0000313" key="8">
    <source>
        <dbReference type="Proteomes" id="UP001518989"/>
    </source>
</evidence>
<feature type="domain" description="Luciferase-like" evidence="6">
    <location>
        <begin position="35"/>
        <end position="302"/>
    </location>
</feature>
<dbReference type="InterPro" id="IPR036661">
    <property type="entry name" value="Luciferase-like_sf"/>
</dbReference>
<dbReference type="PANTHER" id="PTHR30011">
    <property type="entry name" value="ALKANESULFONATE MONOOXYGENASE-RELATED"/>
    <property type="match status" value="1"/>
</dbReference>
<dbReference type="InterPro" id="IPR011251">
    <property type="entry name" value="Luciferase-like_dom"/>
</dbReference>
<evidence type="ECO:0000256" key="3">
    <source>
        <dbReference type="ARBA" id="ARBA00023002"/>
    </source>
</evidence>
<dbReference type="Gene3D" id="3.20.20.30">
    <property type="entry name" value="Luciferase-like domain"/>
    <property type="match status" value="1"/>
</dbReference>
<keyword evidence="1" id="KW-0285">Flavoprotein</keyword>
<keyword evidence="8" id="KW-1185">Reference proteome</keyword>
<dbReference type="InterPro" id="IPR016215">
    <property type="entry name" value="NTA_MOA"/>
</dbReference>
<dbReference type="NCBIfam" id="TIGR03860">
    <property type="entry name" value="FMN_nitrolo"/>
    <property type="match status" value="1"/>
</dbReference>
<gene>
    <name evidence="7" type="ORF">IAI61_01580</name>
</gene>
<dbReference type="PIRSF" id="PIRSF000337">
    <property type="entry name" value="NTA_MOA"/>
    <property type="match status" value="1"/>
</dbReference>
<dbReference type="InterPro" id="IPR051260">
    <property type="entry name" value="Diverse_substr_monoxygenases"/>
</dbReference>
<proteinExistence type="inferred from homology"/>
<dbReference type="EC" id="1.14.-.-" evidence="7"/>
<evidence type="ECO:0000256" key="4">
    <source>
        <dbReference type="ARBA" id="ARBA00023033"/>
    </source>
</evidence>
<name>A0ABS3KJS2_9PROT</name>
<dbReference type="PANTHER" id="PTHR30011:SF16">
    <property type="entry name" value="C2H2 FINGER DOMAIN TRANSCRIPTION FACTOR (EUROFUNG)-RELATED"/>
    <property type="match status" value="1"/>
</dbReference>
<dbReference type="Proteomes" id="UP001518989">
    <property type="component" value="Unassembled WGS sequence"/>
</dbReference>
<dbReference type="GO" id="GO:0004497">
    <property type="term" value="F:monooxygenase activity"/>
    <property type="evidence" value="ECO:0007669"/>
    <property type="project" value="UniProtKB-KW"/>
</dbReference>
<keyword evidence="3 7" id="KW-0560">Oxidoreductase</keyword>
<evidence type="ECO:0000256" key="1">
    <source>
        <dbReference type="ARBA" id="ARBA00022630"/>
    </source>
</evidence>
<evidence type="ECO:0000313" key="7">
    <source>
        <dbReference type="EMBL" id="MBO1077704.1"/>
    </source>
</evidence>
<protein>
    <submittedName>
        <fullName evidence="7">NtaA/DmoA family FMN-dependent monooxygenase</fullName>
        <ecNumber evidence="7">1.14.-.-</ecNumber>
    </submittedName>
</protein>
<evidence type="ECO:0000259" key="6">
    <source>
        <dbReference type="Pfam" id="PF00296"/>
    </source>
</evidence>